<keyword evidence="6" id="KW-1278">Translocase</keyword>
<dbReference type="KEGG" id="nth:Nther_0496"/>
<dbReference type="GO" id="GO:0009055">
    <property type="term" value="F:electron transfer activity"/>
    <property type="evidence" value="ECO:0007669"/>
    <property type="project" value="InterPro"/>
</dbReference>
<evidence type="ECO:0000256" key="5">
    <source>
        <dbReference type="ARBA" id="ARBA00022982"/>
    </source>
</evidence>
<comment type="subunit">
    <text evidence="6">The complex is composed of six subunits: RnfA, RnfB, RnfC, RnfD, RnfE and RnfG.</text>
</comment>
<evidence type="ECO:0000313" key="9">
    <source>
        <dbReference type="Proteomes" id="UP000001683"/>
    </source>
</evidence>
<dbReference type="Proteomes" id="UP000001683">
    <property type="component" value="Chromosome"/>
</dbReference>
<keyword evidence="3 6" id="KW-0285">Flavoprotein</keyword>
<keyword evidence="6" id="KW-0472">Membrane</keyword>
<keyword evidence="9" id="KW-1185">Reference proteome</keyword>
<evidence type="ECO:0000256" key="4">
    <source>
        <dbReference type="ARBA" id="ARBA00022643"/>
    </source>
</evidence>
<reference evidence="8 9" key="2">
    <citation type="journal article" date="2011" name="J. Bacteriol.">
        <title>Complete genome sequence of the anaerobic, halophilic alkalithermophile Natranaerobius thermophilus JW/NM-WN-LF.</title>
        <authorList>
            <person name="Zhao B."/>
            <person name="Mesbah N.M."/>
            <person name="Dalin E."/>
            <person name="Goodwin L."/>
            <person name="Nolan M."/>
            <person name="Pitluck S."/>
            <person name="Chertkov O."/>
            <person name="Brettin T.S."/>
            <person name="Han J."/>
            <person name="Larimer F.W."/>
            <person name="Land M.L."/>
            <person name="Hauser L."/>
            <person name="Kyrpides N."/>
            <person name="Wiegel J."/>
        </authorList>
    </citation>
    <scope>NUCLEOTIDE SEQUENCE [LARGE SCALE GENOMIC DNA]</scope>
    <source>
        <strain evidence="9">ATCC BAA-1301 / DSM 18059 / JW/NM-WN-LF</strain>
    </source>
</reference>
<dbReference type="HAMAP" id="MF_00479">
    <property type="entry name" value="RsxG_RnfG"/>
    <property type="match status" value="1"/>
</dbReference>
<keyword evidence="6" id="KW-1133">Transmembrane helix</keyword>
<dbReference type="RefSeq" id="WP_012446979.1">
    <property type="nucleotide sequence ID" value="NC_010718.1"/>
</dbReference>
<dbReference type="eggNOG" id="COG4659">
    <property type="taxonomic scope" value="Bacteria"/>
</dbReference>
<dbReference type="Pfam" id="PF04205">
    <property type="entry name" value="FMN_bind"/>
    <property type="match status" value="1"/>
</dbReference>
<protein>
    <recommendedName>
        <fullName evidence="6">Ion-translocating oxidoreductase complex subunit G</fullName>
        <ecNumber evidence="6">7.-.-.-</ecNumber>
    </recommendedName>
    <alternativeName>
        <fullName evidence="6">Rnf electron transport complex subunit G</fullName>
    </alternativeName>
</protein>
<dbReference type="SMART" id="SM00900">
    <property type="entry name" value="FMN_bind"/>
    <property type="match status" value="1"/>
</dbReference>
<keyword evidence="6" id="KW-1003">Cell membrane</keyword>
<dbReference type="PANTHER" id="PTHR36118">
    <property type="entry name" value="ION-TRANSLOCATING OXIDOREDUCTASE COMPLEX SUBUNIT G"/>
    <property type="match status" value="1"/>
</dbReference>
<dbReference type="GO" id="GO:0005886">
    <property type="term" value="C:plasma membrane"/>
    <property type="evidence" value="ECO:0007669"/>
    <property type="project" value="UniProtKB-SubCell"/>
</dbReference>
<dbReference type="OrthoDB" id="9787579at2"/>
<dbReference type="Gene3D" id="3.90.1010.20">
    <property type="match status" value="1"/>
</dbReference>
<keyword evidence="1 6" id="KW-0813">Transport</keyword>
<dbReference type="EMBL" id="CP001034">
    <property type="protein sequence ID" value="ACB84092.1"/>
    <property type="molecule type" value="Genomic_DNA"/>
</dbReference>
<proteinExistence type="inferred from homology"/>
<comment type="cofactor">
    <cofactor evidence="6">
        <name>FMN</name>
        <dbReference type="ChEBI" id="CHEBI:58210"/>
    </cofactor>
</comment>
<evidence type="ECO:0000313" key="8">
    <source>
        <dbReference type="EMBL" id="ACB84092.1"/>
    </source>
</evidence>
<keyword evidence="4 6" id="KW-0288">FMN</keyword>
<dbReference type="InterPro" id="IPR007329">
    <property type="entry name" value="FMN-bd"/>
</dbReference>
<dbReference type="PANTHER" id="PTHR36118:SF1">
    <property type="entry name" value="ION-TRANSLOCATING OXIDOREDUCTASE COMPLEX SUBUNIT G"/>
    <property type="match status" value="1"/>
</dbReference>
<feature type="modified residue" description="FMN phosphoryl threonine" evidence="6">
    <location>
        <position position="153"/>
    </location>
</feature>
<dbReference type="PIRSF" id="PIRSF006091">
    <property type="entry name" value="E_trnsport_RnfG"/>
    <property type="match status" value="1"/>
</dbReference>
<dbReference type="NCBIfam" id="TIGR01947">
    <property type="entry name" value="rnfG"/>
    <property type="match status" value="1"/>
</dbReference>
<dbReference type="InParanoid" id="B2A681"/>
<evidence type="ECO:0000259" key="7">
    <source>
        <dbReference type="SMART" id="SM00900"/>
    </source>
</evidence>
<dbReference type="GO" id="GO:0022900">
    <property type="term" value="P:electron transport chain"/>
    <property type="evidence" value="ECO:0007669"/>
    <property type="project" value="UniProtKB-UniRule"/>
</dbReference>
<comment type="similarity">
    <text evidence="6">Belongs to the RnfG family.</text>
</comment>
<evidence type="ECO:0000256" key="3">
    <source>
        <dbReference type="ARBA" id="ARBA00022630"/>
    </source>
</evidence>
<dbReference type="InterPro" id="IPR010209">
    <property type="entry name" value="Ion_transpt_RnfG/RsxG"/>
</dbReference>
<keyword evidence="5 6" id="KW-0249">Electron transport</keyword>
<evidence type="ECO:0000256" key="1">
    <source>
        <dbReference type="ARBA" id="ARBA00022448"/>
    </source>
</evidence>
<feature type="domain" description="FMN-binding" evidence="7">
    <location>
        <begin position="87"/>
        <end position="170"/>
    </location>
</feature>
<dbReference type="STRING" id="457570.Nther_0496"/>
<organism evidence="8 9">
    <name type="scientific">Natranaerobius thermophilus (strain ATCC BAA-1301 / DSM 18059 / JW/NM-WN-LF)</name>
    <dbReference type="NCBI Taxonomy" id="457570"/>
    <lineage>
        <taxon>Bacteria</taxon>
        <taxon>Bacillati</taxon>
        <taxon>Bacillota</taxon>
        <taxon>Clostridia</taxon>
        <taxon>Natranaerobiales</taxon>
        <taxon>Natranaerobiaceae</taxon>
        <taxon>Natranaerobius</taxon>
    </lineage>
</organism>
<dbReference type="GO" id="GO:0010181">
    <property type="term" value="F:FMN binding"/>
    <property type="evidence" value="ECO:0007669"/>
    <property type="project" value="InterPro"/>
</dbReference>
<evidence type="ECO:0000256" key="2">
    <source>
        <dbReference type="ARBA" id="ARBA00022553"/>
    </source>
</evidence>
<keyword evidence="2 6" id="KW-0597">Phosphoprotein</keyword>
<accession>B2A681</accession>
<reference evidence="8 9" key="1">
    <citation type="submission" date="2008-04" db="EMBL/GenBank/DDBJ databases">
        <title>Complete sequence of chromosome of Natranaerobius thermophilus JW/NM-WN-LF.</title>
        <authorList>
            <consortium name="US DOE Joint Genome Institute"/>
            <person name="Copeland A."/>
            <person name="Lucas S."/>
            <person name="Lapidus A."/>
            <person name="Glavina del Rio T."/>
            <person name="Dalin E."/>
            <person name="Tice H."/>
            <person name="Bruce D."/>
            <person name="Goodwin L."/>
            <person name="Pitluck S."/>
            <person name="Chertkov O."/>
            <person name="Brettin T."/>
            <person name="Detter J.C."/>
            <person name="Han C."/>
            <person name="Kuske C.R."/>
            <person name="Schmutz J."/>
            <person name="Larimer F."/>
            <person name="Land M."/>
            <person name="Hauser L."/>
            <person name="Kyrpides N."/>
            <person name="Lykidis A."/>
            <person name="Mesbah N.M."/>
            <person name="Wiegel J."/>
        </authorList>
    </citation>
    <scope>NUCLEOTIDE SEQUENCE [LARGE SCALE GENOMIC DNA]</scope>
    <source>
        <strain evidence="9">ATCC BAA-1301 / DSM 18059 / JW/NM-WN-LF</strain>
    </source>
</reference>
<sequence length="177" mass="19129">MKLNDLLKLGGVLMVVAALSATLLGFSNSYTDPIIQERRMEQLENSMFEFFPEAEEFIIDEIDEQEYYVVKTEGEVSGVATVVDPGGYGGRIEMMVAADAEGTVSGVDILSHAETPGLGSEIEEPEWLQQFIGLSASQDIMGEEKVDIISGATVSSEAVIEGVELALDNIVEDYLGN</sequence>
<name>B2A681_NATTJ</name>
<evidence type="ECO:0000256" key="6">
    <source>
        <dbReference type="HAMAP-Rule" id="MF_00479"/>
    </source>
</evidence>
<gene>
    <name evidence="6" type="primary">rnfG</name>
    <name evidence="8" type="ordered locus">Nther_0496</name>
</gene>
<dbReference type="EC" id="7.-.-.-" evidence="6"/>
<comment type="subcellular location">
    <subcellularLocation>
        <location evidence="6">Cell membrane</location>
        <topology evidence="6">Single-pass membrane protein</topology>
    </subcellularLocation>
</comment>
<dbReference type="HOGENOM" id="CLU_077882_2_1_9"/>
<keyword evidence="6" id="KW-0812">Transmembrane</keyword>
<comment type="function">
    <text evidence="6">Part of a membrane-bound complex that couples electron transfer with translocation of ions across the membrane.</text>
</comment>
<dbReference type="AlphaFoldDB" id="B2A681"/>